<reference evidence="3 4" key="1">
    <citation type="submission" date="2008-05" db="EMBL/GenBank/DDBJ databases">
        <title>Complete sequence of chromosome of Geobacter lovleyi SZ.</title>
        <authorList>
            <consortium name="US DOE Joint Genome Institute"/>
            <person name="Lucas S."/>
            <person name="Copeland A."/>
            <person name="Lapidus A."/>
            <person name="Glavina del Rio T."/>
            <person name="Dalin E."/>
            <person name="Tice H."/>
            <person name="Bruce D."/>
            <person name="Goodwin L."/>
            <person name="Pitluck S."/>
            <person name="Chertkov O."/>
            <person name="Meincke L."/>
            <person name="Brettin T."/>
            <person name="Detter J.C."/>
            <person name="Han C."/>
            <person name="Tapia R."/>
            <person name="Kuske C.R."/>
            <person name="Schmutz J."/>
            <person name="Larimer F."/>
            <person name="Land M."/>
            <person name="Hauser L."/>
            <person name="Kyrpides N."/>
            <person name="Mikhailova N."/>
            <person name="Sung Y."/>
            <person name="Fletcher K.E."/>
            <person name="Ritalahti K.M."/>
            <person name="Loeffler F.E."/>
            <person name="Richardson P."/>
        </authorList>
    </citation>
    <scope>NUCLEOTIDE SEQUENCE [LARGE SCALE GENOMIC DNA]</scope>
    <source>
        <strain evidence="4">ATCC BAA-1151 / DSM 17278 / SZ</strain>
    </source>
</reference>
<dbReference type="HOGENOM" id="CLU_1584121_0_0_7"/>
<dbReference type="SUPFAM" id="SSF75712">
    <property type="entry name" value="Rad50 coiled-coil Zn hook"/>
    <property type="match status" value="1"/>
</dbReference>
<dbReference type="Proteomes" id="UP000002420">
    <property type="component" value="Chromosome"/>
</dbReference>
<feature type="transmembrane region" description="Helical" evidence="2">
    <location>
        <begin position="59"/>
        <end position="80"/>
    </location>
</feature>
<gene>
    <name evidence="3" type="ordered locus">Glov_2551</name>
</gene>
<proteinExistence type="predicted"/>
<evidence type="ECO:0000256" key="2">
    <source>
        <dbReference type="SAM" id="Phobius"/>
    </source>
</evidence>
<evidence type="ECO:0000256" key="1">
    <source>
        <dbReference type="SAM" id="Coils"/>
    </source>
</evidence>
<feature type="coiled-coil region" evidence="1">
    <location>
        <begin position="93"/>
        <end position="167"/>
    </location>
</feature>
<evidence type="ECO:0000313" key="3">
    <source>
        <dbReference type="EMBL" id="ACD96265.1"/>
    </source>
</evidence>
<sequence length="168" mass="19052">MKCPNCGYIRKPDDLCPEWQCPSCQMAYNKIAQRNIYPDAARETIRSNLIITSNNQPSILKAIVIAVLVCCFLYIGYSIAINPSFLNNLAISTQDTREQIENKKVELQAYEDALQKIEADIANARANVGICPITGQPNQFNLTQDPRPELQSKIEKLRQEIRHLENKS</sequence>
<dbReference type="AlphaFoldDB" id="B3E6B8"/>
<keyword evidence="2" id="KW-1133">Transmembrane helix</keyword>
<name>B3E6B8_TRIL1</name>
<evidence type="ECO:0000313" key="4">
    <source>
        <dbReference type="Proteomes" id="UP000002420"/>
    </source>
</evidence>
<dbReference type="eggNOG" id="ENOG502ZVEP">
    <property type="taxonomic scope" value="Bacteria"/>
</dbReference>
<protein>
    <submittedName>
        <fullName evidence="3">Uncharacterized protein</fullName>
    </submittedName>
</protein>
<organism evidence="3 4">
    <name type="scientific">Trichlorobacter lovleyi (strain ATCC BAA-1151 / DSM 17278 / SZ)</name>
    <name type="common">Geobacter lovleyi</name>
    <dbReference type="NCBI Taxonomy" id="398767"/>
    <lineage>
        <taxon>Bacteria</taxon>
        <taxon>Pseudomonadati</taxon>
        <taxon>Thermodesulfobacteriota</taxon>
        <taxon>Desulfuromonadia</taxon>
        <taxon>Geobacterales</taxon>
        <taxon>Geobacteraceae</taxon>
        <taxon>Trichlorobacter</taxon>
    </lineage>
</organism>
<keyword evidence="2" id="KW-0472">Membrane</keyword>
<accession>B3E6B8</accession>
<dbReference type="CDD" id="cd00350">
    <property type="entry name" value="rubredoxin_like"/>
    <property type="match status" value="1"/>
</dbReference>
<keyword evidence="2" id="KW-0812">Transmembrane</keyword>
<dbReference type="KEGG" id="glo:Glov_2551"/>
<keyword evidence="4" id="KW-1185">Reference proteome</keyword>
<dbReference type="EMBL" id="CP001089">
    <property type="protein sequence ID" value="ACD96265.1"/>
    <property type="molecule type" value="Genomic_DNA"/>
</dbReference>
<keyword evidence="1" id="KW-0175">Coiled coil</keyword>